<feature type="domain" description="FAD-binding PCMH-type" evidence="5">
    <location>
        <begin position="1"/>
        <end position="182"/>
    </location>
</feature>
<dbReference type="InterPro" id="IPR016166">
    <property type="entry name" value="FAD-bd_PCMH"/>
</dbReference>
<name>A0A6L9SAR1_9ACTN</name>
<dbReference type="InterPro" id="IPR016167">
    <property type="entry name" value="FAD-bd_PCMH_sub1"/>
</dbReference>
<dbReference type="RefSeq" id="WP_163740435.1">
    <property type="nucleotide sequence ID" value="NZ_JAAGOA010000013.1"/>
</dbReference>
<comment type="caution">
    <text evidence="6">The sequence shown here is derived from an EMBL/GenBank/DDBJ whole genome shotgun (WGS) entry which is preliminary data.</text>
</comment>
<dbReference type="SMART" id="SM01092">
    <property type="entry name" value="CO_deh_flav_C"/>
    <property type="match status" value="1"/>
</dbReference>
<dbReference type="SUPFAM" id="SSF55447">
    <property type="entry name" value="CO dehydrogenase flavoprotein C-terminal domain-like"/>
    <property type="match status" value="1"/>
</dbReference>
<dbReference type="Gene3D" id="3.30.390.50">
    <property type="entry name" value="CO dehydrogenase flavoprotein, C-terminal domain"/>
    <property type="match status" value="1"/>
</dbReference>
<feature type="region of interest" description="Disordered" evidence="4">
    <location>
        <begin position="289"/>
        <end position="313"/>
    </location>
</feature>
<keyword evidence="7" id="KW-1185">Reference proteome</keyword>
<dbReference type="InterPro" id="IPR036683">
    <property type="entry name" value="CO_DH_flav_C_dom_sf"/>
</dbReference>
<dbReference type="PROSITE" id="PS51387">
    <property type="entry name" value="FAD_PCMH"/>
    <property type="match status" value="1"/>
</dbReference>
<sequence>MKPPGFTYHRPQTVEEALDVLAEVGPEGKVIAGGQSLVPMMNMRLAAPQHLVDINHLPDLGFVQVEGQDDGRSGVRVGATARHADVERDHDAGRAVPLLQQALACVAHPTIRNRGTTVGSLVHADPAGELTAVLALLGGSVELRSTRGTRTVPATEFFVGLLESCVEPDELATSALFPVPVPRTGSSWVEVARRNGDYALCGVGALVTIDDDRRVRAARTAYVSVGPTPVVLDVTDELDAAPLHTADWATVGRWAAEQLTPGDDIHATAHYRKHLAAVLTERALREAAGRAERGESAESAEQIDGATRARRVS</sequence>
<dbReference type="InterPro" id="IPR002346">
    <property type="entry name" value="Mopterin_DH_FAD-bd"/>
</dbReference>
<evidence type="ECO:0000259" key="5">
    <source>
        <dbReference type="PROSITE" id="PS51387"/>
    </source>
</evidence>
<dbReference type="PANTHER" id="PTHR42659:SF2">
    <property type="entry name" value="XANTHINE DEHYDROGENASE SUBUNIT C-RELATED"/>
    <property type="match status" value="1"/>
</dbReference>
<evidence type="ECO:0000256" key="4">
    <source>
        <dbReference type="SAM" id="MobiDB-lite"/>
    </source>
</evidence>
<evidence type="ECO:0000256" key="2">
    <source>
        <dbReference type="ARBA" id="ARBA00022827"/>
    </source>
</evidence>
<dbReference type="InterPro" id="IPR005107">
    <property type="entry name" value="CO_DH_flav_C"/>
</dbReference>
<accession>A0A6L9SAR1</accession>
<dbReference type="SUPFAM" id="SSF56176">
    <property type="entry name" value="FAD-binding/transporter-associated domain-like"/>
    <property type="match status" value="1"/>
</dbReference>
<reference evidence="6 7" key="1">
    <citation type="submission" date="2020-02" db="EMBL/GenBank/DDBJ databases">
        <authorList>
            <person name="Li X.-J."/>
            <person name="Han X.-M."/>
        </authorList>
    </citation>
    <scope>NUCLEOTIDE SEQUENCE [LARGE SCALE GENOMIC DNA]</scope>
    <source>
        <strain evidence="6 7">CCTCC AB 2017055</strain>
    </source>
</reference>
<keyword evidence="3" id="KW-0560">Oxidoreductase</keyword>
<protein>
    <submittedName>
        <fullName evidence="6">Xanthine dehydrogenase family protein subunit M</fullName>
    </submittedName>
</protein>
<dbReference type="EMBL" id="JAAGOA010000013">
    <property type="protein sequence ID" value="NEE02133.1"/>
    <property type="molecule type" value="Genomic_DNA"/>
</dbReference>
<dbReference type="Gene3D" id="3.30.465.10">
    <property type="match status" value="1"/>
</dbReference>
<dbReference type="InterPro" id="IPR036318">
    <property type="entry name" value="FAD-bd_PCMH-like_sf"/>
</dbReference>
<evidence type="ECO:0000256" key="3">
    <source>
        <dbReference type="ARBA" id="ARBA00023002"/>
    </source>
</evidence>
<organism evidence="6 7">
    <name type="scientific">Phytoactinopolyspora halotolerans</name>
    <dbReference type="NCBI Taxonomy" id="1981512"/>
    <lineage>
        <taxon>Bacteria</taxon>
        <taxon>Bacillati</taxon>
        <taxon>Actinomycetota</taxon>
        <taxon>Actinomycetes</taxon>
        <taxon>Jiangellales</taxon>
        <taxon>Jiangellaceae</taxon>
        <taxon>Phytoactinopolyspora</taxon>
    </lineage>
</organism>
<gene>
    <name evidence="6" type="ORF">G1H10_18320</name>
</gene>
<dbReference type="Pfam" id="PF00941">
    <property type="entry name" value="FAD_binding_5"/>
    <property type="match status" value="1"/>
</dbReference>
<dbReference type="GO" id="GO:0016491">
    <property type="term" value="F:oxidoreductase activity"/>
    <property type="evidence" value="ECO:0007669"/>
    <property type="project" value="UniProtKB-KW"/>
</dbReference>
<dbReference type="InterPro" id="IPR016169">
    <property type="entry name" value="FAD-bd_PCMH_sub2"/>
</dbReference>
<dbReference type="Proteomes" id="UP000475214">
    <property type="component" value="Unassembled WGS sequence"/>
</dbReference>
<dbReference type="AlphaFoldDB" id="A0A6L9SAR1"/>
<dbReference type="PANTHER" id="PTHR42659">
    <property type="entry name" value="XANTHINE DEHYDROGENASE SUBUNIT C-RELATED"/>
    <property type="match status" value="1"/>
</dbReference>
<dbReference type="Gene3D" id="3.30.43.10">
    <property type="entry name" value="Uridine Diphospho-n-acetylenolpyruvylglucosamine Reductase, domain 2"/>
    <property type="match status" value="1"/>
</dbReference>
<evidence type="ECO:0000313" key="7">
    <source>
        <dbReference type="Proteomes" id="UP000475214"/>
    </source>
</evidence>
<dbReference type="GO" id="GO:0071949">
    <property type="term" value="F:FAD binding"/>
    <property type="evidence" value="ECO:0007669"/>
    <property type="project" value="InterPro"/>
</dbReference>
<keyword evidence="2" id="KW-0274">FAD</keyword>
<dbReference type="Pfam" id="PF03450">
    <property type="entry name" value="CO_deh_flav_C"/>
    <property type="match status" value="1"/>
</dbReference>
<dbReference type="InterPro" id="IPR051312">
    <property type="entry name" value="Diverse_Substr_Oxidored"/>
</dbReference>
<proteinExistence type="predicted"/>
<keyword evidence="1" id="KW-0285">Flavoprotein</keyword>
<evidence type="ECO:0000313" key="6">
    <source>
        <dbReference type="EMBL" id="NEE02133.1"/>
    </source>
</evidence>
<evidence type="ECO:0000256" key="1">
    <source>
        <dbReference type="ARBA" id="ARBA00022630"/>
    </source>
</evidence>